<gene>
    <name evidence="1" type="ORF">EV690_1373</name>
</gene>
<dbReference type="AlphaFoldDB" id="A0A4R1K3X0"/>
<evidence type="ECO:0000313" key="2">
    <source>
        <dbReference type="Proteomes" id="UP000295565"/>
    </source>
</evidence>
<organism evidence="1 2">
    <name type="scientific">Celerinatantimonas diazotrophica</name>
    <dbReference type="NCBI Taxonomy" id="412034"/>
    <lineage>
        <taxon>Bacteria</taxon>
        <taxon>Pseudomonadati</taxon>
        <taxon>Pseudomonadota</taxon>
        <taxon>Gammaproteobacteria</taxon>
        <taxon>Celerinatantimonadaceae</taxon>
        <taxon>Celerinatantimonas</taxon>
    </lineage>
</organism>
<accession>A0A4R1K3X0</accession>
<proteinExistence type="predicted"/>
<dbReference type="EMBL" id="SMGD01000012">
    <property type="protein sequence ID" value="TCK57679.1"/>
    <property type="molecule type" value="Genomic_DNA"/>
</dbReference>
<comment type="caution">
    <text evidence="1">The sequence shown here is derived from an EMBL/GenBank/DDBJ whole genome shotgun (WGS) entry which is preliminary data.</text>
</comment>
<keyword evidence="2" id="KW-1185">Reference proteome</keyword>
<protein>
    <submittedName>
        <fullName evidence="1">Uncharacterized protein</fullName>
    </submittedName>
</protein>
<evidence type="ECO:0000313" key="1">
    <source>
        <dbReference type="EMBL" id="TCK57679.1"/>
    </source>
</evidence>
<reference evidence="1 2" key="1">
    <citation type="submission" date="2019-03" db="EMBL/GenBank/DDBJ databases">
        <title>Genomic Encyclopedia of Type Strains, Phase IV (KMG-IV): sequencing the most valuable type-strain genomes for metagenomic binning, comparative biology and taxonomic classification.</title>
        <authorList>
            <person name="Goeker M."/>
        </authorList>
    </citation>
    <scope>NUCLEOTIDE SEQUENCE [LARGE SCALE GENOMIC DNA]</scope>
    <source>
        <strain evidence="1 2">DSM 18577</strain>
    </source>
</reference>
<sequence length="51" mass="5832">MDDDLLFKVSSIKNKKIPPMPSSCYIVIKGKIQGNISIRSNICICEIRRKH</sequence>
<dbReference type="Proteomes" id="UP000295565">
    <property type="component" value="Unassembled WGS sequence"/>
</dbReference>
<name>A0A4R1K3X0_9GAMM</name>